<feature type="modified residue" description="N6-carboxylysine" evidence="7">
    <location>
        <position position="487"/>
    </location>
</feature>
<proteinExistence type="inferred from homology"/>
<dbReference type="PANTHER" id="PTHR43440:SF1">
    <property type="entry name" value="UREASE"/>
    <property type="match status" value="1"/>
</dbReference>
<gene>
    <name evidence="12" type="ORF">CTI12_AA197060</name>
</gene>
<evidence type="ECO:0000313" key="12">
    <source>
        <dbReference type="EMBL" id="PWA80471.1"/>
    </source>
</evidence>
<evidence type="ECO:0000259" key="11">
    <source>
        <dbReference type="PROSITE" id="PS51368"/>
    </source>
</evidence>
<dbReference type="Pfam" id="PF18473">
    <property type="entry name" value="Urease_linker"/>
    <property type="match status" value="1"/>
</dbReference>
<dbReference type="PROSITE" id="PS51368">
    <property type="entry name" value="UREASE_3"/>
    <property type="match status" value="2"/>
</dbReference>
<dbReference type="PROSITE" id="PS01120">
    <property type="entry name" value="UREASE_1"/>
    <property type="match status" value="2"/>
</dbReference>
<feature type="binding site" description="via carbamate group" evidence="8">
    <location>
        <position position="487"/>
    </location>
    <ligand>
        <name>Ni(2+)</name>
        <dbReference type="ChEBI" id="CHEBI:49786"/>
        <label>1</label>
    </ligand>
</feature>
<comment type="PTM">
    <text evidence="7">Carbamylation allows a single lysine to coordinate two nickel ions.</text>
</comment>
<dbReference type="NCBIfam" id="TIGR00193">
    <property type="entry name" value="urease_gam"/>
    <property type="match status" value="1"/>
</dbReference>
<evidence type="ECO:0000256" key="2">
    <source>
        <dbReference type="ARBA" id="ARBA00012934"/>
    </source>
</evidence>
<dbReference type="InterPro" id="IPR017950">
    <property type="entry name" value="Urease_AS"/>
</dbReference>
<comment type="subunit">
    <text evidence="6">Homohexamer. Other oligomeric forms may exist depending on pH and presence of salts.</text>
</comment>
<evidence type="ECO:0000256" key="8">
    <source>
        <dbReference type="PIRSR" id="PIRSR611612-51"/>
    </source>
</evidence>
<dbReference type="NCBIfam" id="NF009686">
    <property type="entry name" value="PRK13207.1"/>
    <property type="match status" value="2"/>
</dbReference>
<dbReference type="UniPathway" id="UPA00258">
    <property type="reaction ID" value="UER00370"/>
</dbReference>
<feature type="binding site" description="via carbamate group" evidence="8">
    <location>
        <position position="487"/>
    </location>
    <ligand>
        <name>Ni(2+)</name>
        <dbReference type="ChEBI" id="CHEBI:49786"/>
        <label>2</label>
    </ligand>
</feature>
<evidence type="ECO:0000256" key="9">
    <source>
        <dbReference type="PIRSR" id="PIRSR611612-52"/>
    </source>
</evidence>
<dbReference type="InterPro" id="IPR011612">
    <property type="entry name" value="Urease_alpha_N_dom"/>
</dbReference>
<dbReference type="GO" id="GO:0035550">
    <property type="term" value="C:urease complex"/>
    <property type="evidence" value="ECO:0007669"/>
    <property type="project" value="InterPro"/>
</dbReference>
<dbReference type="NCBIfam" id="NF009671">
    <property type="entry name" value="PRK13192.1"/>
    <property type="match status" value="1"/>
</dbReference>
<dbReference type="NCBIfam" id="TIGR00192">
    <property type="entry name" value="urease_beta"/>
    <property type="match status" value="1"/>
</dbReference>
<dbReference type="Gene3D" id="2.10.150.10">
    <property type="entry name" value="Urease, beta subunit"/>
    <property type="match status" value="1"/>
</dbReference>
<feature type="domain" description="Urease" evidence="11">
    <location>
        <begin position="917"/>
        <end position="1355"/>
    </location>
</feature>
<dbReference type="InterPro" id="IPR002019">
    <property type="entry name" value="Urease_beta-like"/>
</dbReference>
<dbReference type="Proteomes" id="UP000245207">
    <property type="component" value="Unassembled WGS sequence"/>
</dbReference>
<dbReference type="Pfam" id="PF00547">
    <property type="entry name" value="Urease_gamma"/>
    <property type="match status" value="1"/>
</dbReference>
<dbReference type="Pfam" id="PF00699">
    <property type="entry name" value="Urease_beta"/>
    <property type="match status" value="1"/>
</dbReference>
<dbReference type="GO" id="GO:0016151">
    <property type="term" value="F:nickel cation binding"/>
    <property type="evidence" value="ECO:0007669"/>
    <property type="project" value="InterPro"/>
</dbReference>
<keyword evidence="4 8" id="KW-0479">Metal-binding</keyword>
<comment type="pathway">
    <text evidence="1">Nitrogen metabolism; urea degradation; CO(2) and NH(3) from urea (urease route): step 1/1.</text>
</comment>
<name>A0A2U1P3Y5_ARTAN</name>
<dbReference type="InterPro" id="IPR050112">
    <property type="entry name" value="Urease_alpha_subunit"/>
</dbReference>
<evidence type="ECO:0000256" key="5">
    <source>
        <dbReference type="ARBA" id="ARBA00022801"/>
    </source>
</evidence>
<dbReference type="Pfam" id="PF00449">
    <property type="entry name" value="Urease_alpha"/>
    <property type="match status" value="2"/>
</dbReference>
<feature type="active site" description="Proton donor" evidence="10">
    <location>
        <position position="1108"/>
    </location>
</feature>
<evidence type="ECO:0000313" key="13">
    <source>
        <dbReference type="Proteomes" id="UP000245207"/>
    </source>
</evidence>
<dbReference type="InterPro" id="IPR006680">
    <property type="entry name" value="Amidohydro-rel"/>
</dbReference>
<dbReference type="HAMAP" id="MF_01953">
    <property type="entry name" value="Urease_alpha"/>
    <property type="match status" value="2"/>
</dbReference>
<dbReference type="SUPFAM" id="SSF51278">
    <property type="entry name" value="Urease, beta-subunit"/>
    <property type="match status" value="1"/>
</dbReference>
<dbReference type="Gene3D" id="2.30.40.10">
    <property type="entry name" value="Urease, subunit C, domain 1"/>
    <property type="match status" value="2"/>
</dbReference>
<dbReference type="GO" id="GO:0009039">
    <property type="term" value="F:urease activity"/>
    <property type="evidence" value="ECO:0007669"/>
    <property type="project" value="UniProtKB-EC"/>
</dbReference>
<keyword evidence="3 8" id="KW-0533">Nickel</keyword>
<feature type="binding site" evidence="8">
    <location>
        <position position="516"/>
    </location>
    <ligand>
        <name>Ni(2+)</name>
        <dbReference type="ChEBI" id="CHEBI:49786"/>
        <label>2</label>
    </ligand>
</feature>
<dbReference type="InterPro" id="IPR002026">
    <property type="entry name" value="Urease_gamma/gamma-beta_su"/>
</dbReference>
<feature type="binding site" evidence="8">
    <location>
        <position position="404"/>
    </location>
    <ligand>
        <name>Ni(2+)</name>
        <dbReference type="ChEBI" id="CHEBI:49786"/>
        <label>1</label>
    </ligand>
</feature>
<dbReference type="InterPro" id="IPR017951">
    <property type="entry name" value="Urease_asu_c"/>
</dbReference>
<dbReference type="PRINTS" id="PR01752">
    <property type="entry name" value="UREASE"/>
</dbReference>
<dbReference type="HAMAP" id="MF_01954">
    <property type="entry name" value="Urease_beta"/>
    <property type="match status" value="1"/>
</dbReference>
<reference evidence="12 13" key="1">
    <citation type="journal article" date="2018" name="Mol. Plant">
        <title>The genome of Artemisia annua provides insight into the evolution of Asteraceae family and artemisinin biosynthesis.</title>
        <authorList>
            <person name="Shen Q."/>
            <person name="Zhang L."/>
            <person name="Liao Z."/>
            <person name="Wang S."/>
            <person name="Yan T."/>
            <person name="Shi P."/>
            <person name="Liu M."/>
            <person name="Fu X."/>
            <person name="Pan Q."/>
            <person name="Wang Y."/>
            <person name="Lv Z."/>
            <person name="Lu X."/>
            <person name="Zhang F."/>
            <person name="Jiang W."/>
            <person name="Ma Y."/>
            <person name="Chen M."/>
            <person name="Hao X."/>
            <person name="Li L."/>
            <person name="Tang Y."/>
            <person name="Lv G."/>
            <person name="Zhou Y."/>
            <person name="Sun X."/>
            <person name="Brodelius P.E."/>
            <person name="Rose J.K.C."/>
            <person name="Tang K."/>
        </authorList>
    </citation>
    <scope>NUCLEOTIDE SEQUENCE [LARGE SCALE GENOMIC DNA]</scope>
    <source>
        <strain evidence="13">cv. Huhao1</strain>
        <tissue evidence="12">Leaf</tissue>
    </source>
</reference>
<evidence type="ECO:0000256" key="4">
    <source>
        <dbReference type="ARBA" id="ARBA00022723"/>
    </source>
</evidence>
<dbReference type="FunFam" id="3.30.280.10:FF:000001">
    <property type="entry name" value="Urease subunit alpha"/>
    <property type="match status" value="1"/>
</dbReference>
<dbReference type="InterPro" id="IPR011059">
    <property type="entry name" value="Metal-dep_hydrolase_composite"/>
</dbReference>
<dbReference type="OrthoDB" id="1708534at2759"/>
<dbReference type="CDD" id="cd00407">
    <property type="entry name" value="Urease_beta"/>
    <property type="match status" value="1"/>
</dbReference>
<feature type="binding site" evidence="10">
    <location>
        <position position="489"/>
    </location>
    <ligand>
        <name>substrate</name>
    </ligand>
</feature>
<dbReference type="NCBIfam" id="NF009682">
    <property type="entry name" value="PRK13203.1"/>
    <property type="match status" value="1"/>
</dbReference>
<dbReference type="EC" id="3.5.1.5" evidence="2"/>
<dbReference type="NCBIfam" id="TIGR01792">
    <property type="entry name" value="urease_alph"/>
    <property type="match status" value="2"/>
</dbReference>
<sequence length="1355" mass="144520">MKLSPREVEKLMLHNAGFLAQKRLARGLRLNYTESVALIATQILEFVHDGDKSVAELMDIGRQLLGRRQVLPTVPHLLDSVQVEGTFPDGTKLITVHDPVSSENGNLDLALHGSFLPIPSLEKFPIMEDGKIPGELILRNGHILLNSGREAVILKVTNDGDRPIQVGSHYHFIEVNPSLIFDRRKAYGMRLNIPAGTATRFEPGDAKSVILVRIGGNQVIRGGNAIADNFVNDANVETVMESVHARGFGNSTDTNTDNGTIVEGSPLACKITREKYANIYGPTVGDKIRLGDTDLFAEVEKDFAVYGDECVFGGGKVIRDGMGQASGYSASDCLDTVITNALIIDYTGIFKADIGIKGGCISAIGKAGNPDAMNGVSSNMIIGVSTEVIAGEGKIVTAGAIDCHVHFICPQLAYEAIASGITTMIGGGTGPAEGTRATTCTPGSVHMKLMLQATDDIPMNFGFTGKGNSAKPEGLHEIIRAGAMGLKLHEDWGTTPAAIDNCLTVADQYDIQVNIHTDTLNESGFVEHTIAAFKDRTIHTYHSEGAGGGHAPDIIKVCGVKNVLPSSTNPTRPYTKNTIDEHLDMLMVCHHLDKNIPEDVAFAESRIRAETIAAEDILHDMGAISIISSDSQAMGRIGEVICRTWQTAHKMKLQRGSIDGNIPDNDNLRIKRYIAKYTINPAIANGISDHVGSVEVGKLADLVIWKPSFFGAKPEMVIKGGDIAYANMGDPNASIPTPQPVIMRPMFGAFGKAGSANSIAFVSKAAVDCNVKTFYGLNKKVTSVKNVRKLTKLDMKLNDALPNIEVDPETYAVTADGVHLTCAAATSCVFGGGKVIRDGMGQASGYSASDCLDTVITNALIIDYTGIFKADIGIKGGCISAIGKAGNPDAMNGVSSNMIIGVSTEVIAGEGKIVTAGAIDCHVHFICPQLAYEAIASGITTMIGGGTGPAEGTRATTCTPGSVHMKLMLQATDDIPMNFGFTGKGNSAKPEGLHEIIRAGAMGLKLHEDWGTTPAAIDNCLTVADQYDIQVNIHTDTLNESGFVEHTIAAFKDRTIHTYHSEGAGGGHAPDIIKVCGVKNVLPSSTNPTRPYTKNTIDEHLDMLMVCHHLDKNIPEDVAFAESRIRAETIAAEDILHDMGAISIISSDSQAMGRIGEVICRTWQTAHKMKLQRGSIDGNIPDNDNLRIKRYIAKYTINPAIANGISDHVGSVEVGKLADLVIWKPSFFGAKPEMVIKGGDIAYANMGDPNASIPTPQPVIMRPMFGAFGKAGSANSIAFVSKAAVDCNVKTFYGLNKKVTSVKNVRKLTKLDMKLNDALPNIEVDPETYAVTADGVHLTCAAATSVPLSRNYFLF</sequence>
<feature type="binding site" evidence="10">
    <location>
        <position position="1007"/>
    </location>
    <ligand>
        <name>substrate</name>
    </ligand>
</feature>
<dbReference type="Pfam" id="PF01979">
    <property type="entry name" value="Amidohydro_1"/>
    <property type="match status" value="2"/>
</dbReference>
<dbReference type="SUPFAM" id="SSF51338">
    <property type="entry name" value="Composite domain of metallo-dependent hydrolases"/>
    <property type="match status" value="3"/>
</dbReference>
<feature type="binding site" evidence="8">
    <location>
        <position position="630"/>
    </location>
    <ligand>
        <name>Ni(2+)</name>
        <dbReference type="ChEBI" id="CHEBI:49786"/>
        <label>1</label>
    </ligand>
</feature>
<evidence type="ECO:0000256" key="3">
    <source>
        <dbReference type="ARBA" id="ARBA00022596"/>
    </source>
</evidence>
<dbReference type="PANTHER" id="PTHR43440">
    <property type="entry name" value="UREASE"/>
    <property type="match status" value="1"/>
</dbReference>
<dbReference type="InterPro" id="IPR036461">
    <property type="entry name" value="Urease_betasu_sf"/>
</dbReference>
<feature type="domain" description="Urease" evidence="11">
    <location>
        <begin position="399"/>
        <end position="837"/>
    </location>
</feature>
<dbReference type="STRING" id="35608.A0A2U1P3Y5"/>
<dbReference type="InterPro" id="IPR036463">
    <property type="entry name" value="Urease_gamma_sf"/>
</dbReference>
<dbReference type="InterPro" id="IPR005848">
    <property type="entry name" value="Urease_asu"/>
</dbReference>
<dbReference type="Gene3D" id="3.20.20.140">
    <property type="entry name" value="Metal-dependent hydrolases"/>
    <property type="match status" value="2"/>
</dbReference>
<dbReference type="InterPro" id="IPR029754">
    <property type="entry name" value="Urease_Ni-bd"/>
</dbReference>
<protein>
    <recommendedName>
        <fullName evidence="2">urease</fullName>
        <ecNumber evidence="2">3.5.1.5</ecNumber>
    </recommendedName>
</protein>
<comment type="caution">
    <text evidence="12">The sequence shown here is derived from an EMBL/GenBank/DDBJ whole genome shotgun (WGS) entry which is preliminary data.</text>
</comment>
<dbReference type="Gene3D" id="3.30.280.10">
    <property type="entry name" value="Urease, gamma-like subunit"/>
    <property type="match status" value="1"/>
</dbReference>
<dbReference type="SUPFAM" id="SSF51556">
    <property type="entry name" value="Metallo-dependent hydrolases"/>
    <property type="match status" value="2"/>
</dbReference>
<comment type="cofactor">
    <cofactor evidence="8">
        <name>Ni cation</name>
        <dbReference type="ChEBI" id="CHEBI:25516"/>
    </cofactor>
    <text evidence="8">Binds 2 nickel ions per subunit.</text>
</comment>
<dbReference type="EMBL" id="PKPP01001720">
    <property type="protein sequence ID" value="PWA80471.1"/>
    <property type="molecule type" value="Genomic_DNA"/>
</dbReference>
<dbReference type="InterPro" id="IPR032466">
    <property type="entry name" value="Metal_Hydrolase"/>
</dbReference>
<accession>A0A2U1P3Y5</accession>
<keyword evidence="5 10" id="KW-0378">Hydrolase</keyword>
<evidence type="ECO:0000256" key="6">
    <source>
        <dbReference type="ARBA" id="ARBA00046803"/>
    </source>
</evidence>
<dbReference type="GO" id="GO:0043419">
    <property type="term" value="P:urea catabolic process"/>
    <property type="evidence" value="ECO:0007669"/>
    <property type="project" value="UniProtKB-UniPathway"/>
</dbReference>
<dbReference type="PROSITE" id="PS00145">
    <property type="entry name" value="UREASE_2"/>
    <property type="match status" value="2"/>
</dbReference>
<organism evidence="12 13">
    <name type="scientific">Artemisia annua</name>
    <name type="common">Sweet wormwood</name>
    <dbReference type="NCBI Taxonomy" id="35608"/>
    <lineage>
        <taxon>Eukaryota</taxon>
        <taxon>Viridiplantae</taxon>
        <taxon>Streptophyta</taxon>
        <taxon>Embryophyta</taxon>
        <taxon>Tracheophyta</taxon>
        <taxon>Spermatophyta</taxon>
        <taxon>Magnoliopsida</taxon>
        <taxon>eudicotyledons</taxon>
        <taxon>Gunneridae</taxon>
        <taxon>Pentapetalae</taxon>
        <taxon>asterids</taxon>
        <taxon>campanulids</taxon>
        <taxon>Asterales</taxon>
        <taxon>Asteraceae</taxon>
        <taxon>Asteroideae</taxon>
        <taxon>Anthemideae</taxon>
        <taxon>Artemisiinae</taxon>
        <taxon>Artemisia</taxon>
    </lineage>
</organism>
<evidence type="ECO:0000256" key="7">
    <source>
        <dbReference type="PIRSR" id="PIRSR611612-50"/>
    </source>
</evidence>
<keyword evidence="13" id="KW-1185">Reference proteome</keyword>
<evidence type="ECO:0000256" key="1">
    <source>
        <dbReference type="ARBA" id="ARBA00004897"/>
    </source>
</evidence>
<feature type="binding site" evidence="8">
    <location>
        <position position="542"/>
    </location>
    <ligand>
        <name>Ni(2+)</name>
        <dbReference type="ChEBI" id="CHEBI:49786"/>
        <label>2</label>
    </ligand>
</feature>
<evidence type="ECO:0000256" key="10">
    <source>
        <dbReference type="PROSITE-ProRule" id="PRU00700"/>
    </source>
</evidence>
<dbReference type="CDD" id="cd00390">
    <property type="entry name" value="Urease_gamma"/>
    <property type="match status" value="1"/>
</dbReference>
<feature type="binding site" evidence="8">
    <location>
        <position position="406"/>
    </location>
    <ligand>
        <name>Ni(2+)</name>
        <dbReference type="ChEBI" id="CHEBI:49786"/>
        <label>1</label>
    </ligand>
</feature>
<dbReference type="SUPFAM" id="SSF54111">
    <property type="entry name" value="Urease, gamma-subunit"/>
    <property type="match status" value="1"/>
</dbReference>
<feature type="active site" description="Proton donor" evidence="9 10">
    <location>
        <position position="590"/>
    </location>
</feature>
<dbReference type="InterPro" id="IPR040881">
    <property type="entry name" value="Urease_linker"/>
</dbReference>
<dbReference type="CDD" id="cd00375">
    <property type="entry name" value="Urease_alpha"/>
    <property type="match status" value="2"/>
</dbReference>